<keyword evidence="2" id="KW-1185">Reference proteome</keyword>
<protein>
    <submittedName>
        <fullName evidence="1">Uncharacterized protein</fullName>
    </submittedName>
</protein>
<reference evidence="1" key="1">
    <citation type="submission" date="2023-07" db="EMBL/GenBank/DDBJ databases">
        <authorList>
            <person name="Kim M."/>
        </authorList>
    </citation>
    <scope>NUCLEOTIDE SEQUENCE</scope>
    <source>
        <strain evidence="1">BIUV-7</strain>
    </source>
</reference>
<dbReference type="Proteomes" id="UP001169764">
    <property type="component" value="Unassembled WGS sequence"/>
</dbReference>
<organism evidence="1 2">
    <name type="scientific">Sphingomonas natans</name>
    <dbReference type="NCBI Taxonomy" id="3063330"/>
    <lineage>
        <taxon>Bacteria</taxon>
        <taxon>Pseudomonadati</taxon>
        <taxon>Pseudomonadota</taxon>
        <taxon>Alphaproteobacteria</taxon>
        <taxon>Sphingomonadales</taxon>
        <taxon>Sphingomonadaceae</taxon>
        <taxon>Sphingomonas</taxon>
    </lineage>
</organism>
<evidence type="ECO:0000313" key="1">
    <source>
        <dbReference type="EMBL" id="MDO6415857.1"/>
    </source>
</evidence>
<name>A0ABT8YD37_9SPHN</name>
<dbReference type="EMBL" id="JAUOTP010000008">
    <property type="protein sequence ID" value="MDO6415857.1"/>
    <property type="molecule type" value="Genomic_DNA"/>
</dbReference>
<proteinExistence type="predicted"/>
<comment type="caution">
    <text evidence="1">The sequence shown here is derived from an EMBL/GenBank/DDBJ whole genome shotgun (WGS) entry which is preliminary data.</text>
</comment>
<gene>
    <name evidence="1" type="ORF">Q4F19_15810</name>
</gene>
<evidence type="ECO:0000313" key="2">
    <source>
        <dbReference type="Proteomes" id="UP001169764"/>
    </source>
</evidence>
<accession>A0ABT8YD37</accession>
<sequence>MPEGETEAAYFMRRAKEESRLALCAGKPEVASAHHGLSIEYSKRAKSAFPQFAEASAKPV</sequence>